<dbReference type="Pfam" id="PF10163">
    <property type="entry name" value="EnY2"/>
    <property type="match status" value="1"/>
</dbReference>
<keyword evidence="1" id="KW-0539">Nucleus</keyword>
<dbReference type="GO" id="GO:0043035">
    <property type="term" value="F:chromatin insulator sequence binding"/>
    <property type="evidence" value="ECO:0007669"/>
    <property type="project" value="UniProtKB-UniRule"/>
</dbReference>
<dbReference type="GO" id="GO:0006368">
    <property type="term" value="P:transcription elongation by RNA polymerase II"/>
    <property type="evidence" value="ECO:0007669"/>
    <property type="project" value="UniProtKB-UniRule"/>
</dbReference>
<gene>
    <name evidence="1" type="primary">e(y)2</name>
    <name evidence="3" type="synonym">Dana\GF17650</name>
    <name evidence="3" type="synonym">dana_GLEANR_18913</name>
    <name evidence="3" type="ORF">GF17650</name>
</gene>
<name>B3LYC6_DROAN</name>
<keyword evidence="1" id="KW-0156">Chromatin regulator</keyword>
<dbReference type="Proteomes" id="UP000007801">
    <property type="component" value="Unassembled WGS sequence"/>
</dbReference>
<feature type="region of interest" description="Disordered" evidence="2">
    <location>
        <begin position="1"/>
        <end position="21"/>
    </location>
</feature>
<keyword evidence="1" id="KW-0653">Protein transport</keyword>
<evidence type="ECO:0000313" key="3">
    <source>
        <dbReference type="EMBL" id="EDV41789.2"/>
    </source>
</evidence>
<organism evidence="3 4">
    <name type="scientific">Drosophila ananassae</name>
    <name type="common">Fruit fly</name>
    <dbReference type="NCBI Taxonomy" id="7217"/>
    <lineage>
        <taxon>Eukaryota</taxon>
        <taxon>Metazoa</taxon>
        <taxon>Ecdysozoa</taxon>
        <taxon>Arthropoda</taxon>
        <taxon>Hexapoda</taxon>
        <taxon>Insecta</taxon>
        <taxon>Pterygota</taxon>
        <taxon>Neoptera</taxon>
        <taxon>Endopterygota</taxon>
        <taxon>Diptera</taxon>
        <taxon>Brachycera</taxon>
        <taxon>Muscomorpha</taxon>
        <taxon>Ephydroidea</taxon>
        <taxon>Drosophilidae</taxon>
        <taxon>Drosophila</taxon>
        <taxon>Sophophora</taxon>
    </lineage>
</organism>
<dbReference type="GO" id="GO:0015031">
    <property type="term" value="P:protein transport"/>
    <property type="evidence" value="ECO:0007669"/>
    <property type="project" value="UniProtKB-KW"/>
</dbReference>
<keyword evidence="4" id="KW-1185">Reference proteome</keyword>
<dbReference type="InterPro" id="IPR018783">
    <property type="entry name" value="TF_ENY2"/>
</dbReference>
<protein>
    <recommendedName>
        <fullName evidence="1">Enhancer of yellow 2 transcription factor</fullName>
    </recommendedName>
</protein>
<dbReference type="FunCoup" id="B3LYC6">
    <property type="interactions" value="8"/>
</dbReference>
<reference evidence="3 4" key="1">
    <citation type="journal article" date="2007" name="Nature">
        <title>Evolution of genes and genomes on the Drosophila phylogeny.</title>
        <authorList>
            <consortium name="Drosophila 12 Genomes Consortium"/>
            <person name="Clark A.G."/>
            <person name="Eisen M.B."/>
            <person name="Smith D.R."/>
            <person name="Bergman C.M."/>
            <person name="Oliver B."/>
            <person name="Markow T.A."/>
            <person name="Kaufman T.C."/>
            <person name="Kellis M."/>
            <person name="Gelbart W."/>
            <person name="Iyer V.N."/>
            <person name="Pollard D.A."/>
            <person name="Sackton T.B."/>
            <person name="Larracuente A.M."/>
            <person name="Singh N.D."/>
            <person name="Abad J.P."/>
            <person name="Abt D.N."/>
            <person name="Adryan B."/>
            <person name="Aguade M."/>
            <person name="Akashi H."/>
            <person name="Anderson W.W."/>
            <person name="Aquadro C.F."/>
            <person name="Ardell D.H."/>
            <person name="Arguello R."/>
            <person name="Artieri C.G."/>
            <person name="Barbash D.A."/>
            <person name="Barker D."/>
            <person name="Barsanti P."/>
            <person name="Batterham P."/>
            <person name="Batzoglou S."/>
            <person name="Begun D."/>
            <person name="Bhutkar A."/>
            <person name="Blanco E."/>
            <person name="Bosak S.A."/>
            <person name="Bradley R.K."/>
            <person name="Brand A.D."/>
            <person name="Brent M.R."/>
            <person name="Brooks A.N."/>
            <person name="Brown R.H."/>
            <person name="Butlin R.K."/>
            <person name="Caggese C."/>
            <person name="Calvi B.R."/>
            <person name="Bernardo de Carvalho A."/>
            <person name="Caspi A."/>
            <person name="Castrezana S."/>
            <person name="Celniker S.E."/>
            <person name="Chang J.L."/>
            <person name="Chapple C."/>
            <person name="Chatterji S."/>
            <person name="Chinwalla A."/>
            <person name="Civetta A."/>
            <person name="Clifton S.W."/>
            <person name="Comeron J.M."/>
            <person name="Costello J.C."/>
            <person name="Coyne J.A."/>
            <person name="Daub J."/>
            <person name="David R.G."/>
            <person name="Delcher A.L."/>
            <person name="Delehaunty K."/>
            <person name="Do C.B."/>
            <person name="Ebling H."/>
            <person name="Edwards K."/>
            <person name="Eickbush T."/>
            <person name="Evans J.D."/>
            <person name="Filipski A."/>
            <person name="Findeiss S."/>
            <person name="Freyhult E."/>
            <person name="Fulton L."/>
            <person name="Fulton R."/>
            <person name="Garcia A.C."/>
            <person name="Gardiner A."/>
            <person name="Garfield D.A."/>
            <person name="Garvin B.E."/>
            <person name="Gibson G."/>
            <person name="Gilbert D."/>
            <person name="Gnerre S."/>
            <person name="Godfrey J."/>
            <person name="Good R."/>
            <person name="Gotea V."/>
            <person name="Gravely B."/>
            <person name="Greenberg A.J."/>
            <person name="Griffiths-Jones S."/>
            <person name="Gross S."/>
            <person name="Guigo R."/>
            <person name="Gustafson E.A."/>
            <person name="Haerty W."/>
            <person name="Hahn M.W."/>
            <person name="Halligan D.L."/>
            <person name="Halpern A.L."/>
            <person name="Halter G.M."/>
            <person name="Han M.V."/>
            <person name="Heger A."/>
            <person name="Hillier L."/>
            <person name="Hinrichs A.S."/>
            <person name="Holmes I."/>
            <person name="Hoskins R.A."/>
            <person name="Hubisz M.J."/>
            <person name="Hultmark D."/>
            <person name="Huntley M.A."/>
            <person name="Jaffe D.B."/>
            <person name="Jagadeeshan S."/>
            <person name="Jeck W.R."/>
            <person name="Johnson J."/>
            <person name="Jones C.D."/>
            <person name="Jordan W.C."/>
            <person name="Karpen G.H."/>
            <person name="Kataoka E."/>
            <person name="Keightley P.D."/>
            <person name="Kheradpour P."/>
            <person name="Kirkness E.F."/>
            <person name="Koerich L.B."/>
            <person name="Kristiansen K."/>
            <person name="Kudrna D."/>
            <person name="Kulathinal R.J."/>
            <person name="Kumar S."/>
            <person name="Kwok R."/>
            <person name="Lander E."/>
            <person name="Langley C.H."/>
            <person name="Lapoint R."/>
            <person name="Lazzaro B.P."/>
            <person name="Lee S.J."/>
            <person name="Levesque L."/>
            <person name="Li R."/>
            <person name="Lin C.F."/>
            <person name="Lin M.F."/>
            <person name="Lindblad-Toh K."/>
            <person name="Llopart A."/>
            <person name="Long M."/>
            <person name="Low L."/>
            <person name="Lozovsky E."/>
            <person name="Lu J."/>
            <person name="Luo M."/>
            <person name="Machado C.A."/>
            <person name="Makalowski W."/>
            <person name="Marzo M."/>
            <person name="Matsuda M."/>
            <person name="Matzkin L."/>
            <person name="McAllister B."/>
            <person name="McBride C.S."/>
            <person name="McKernan B."/>
            <person name="McKernan K."/>
            <person name="Mendez-Lago M."/>
            <person name="Minx P."/>
            <person name="Mollenhauer M.U."/>
            <person name="Montooth K."/>
            <person name="Mount S.M."/>
            <person name="Mu X."/>
            <person name="Myers E."/>
            <person name="Negre B."/>
            <person name="Newfeld S."/>
            <person name="Nielsen R."/>
            <person name="Noor M.A."/>
            <person name="O'Grady P."/>
            <person name="Pachter L."/>
            <person name="Papaceit M."/>
            <person name="Parisi M.J."/>
            <person name="Parisi M."/>
            <person name="Parts L."/>
            <person name="Pedersen J.S."/>
            <person name="Pesole G."/>
            <person name="Phillippy A.M."/>
            <person name="Ponting C.P."/>
            <person name="Pop M."/>
            <person name="Porcelli D."/>
            <person name="Powell J.R."/>
            <person name="Prohaska S."/>
            <person name="Pruitt K."/>
            <person name="Puig M."/>
            <person name="Quesneville H."/>
            <person name="Ram K.R."/>
            <person name="Rand D."/>
            <person name="Rasmussen M.D."/>
            <person name="Reed L.K."/>
            <person name="Reenan R."/>
            <person name="Reily A."/>
            <person name="Remington K.A."/>
            <person name="Rieger T.T."/>
            <person name="Ritchie M.G."/>
            <person name="Robin C."/>
            <person name="Rogers Y.H."/>
            <person name="Rohde C."/>
            <person name="Rozas J."/>
            <person name="Rubenfield M.J."/>
            <person name="Ruiz A."/>
            <person name="Russo S."/>
            <person name="Salzberg S.L."/>
            <person name="Sanchez-Gracia A."/>
            <person name="Saranga D.J."/>
            <person name="Sato H."/>
            <person name="Schaeffer S.W."/>
            <person name="Schatz M.C."/>
            <person name="Schlenke T."/>
            <person name="Schwartz R."/>
            <person name="Segarra C."/>
            <person name="Singh R.S."/>
            <person name="Sirot L."/>
            <person name="Sirota M."/>
            <person name="Sisneros N.B."/>
            <person name="Smith C.D."/>
            <person name="Smith T.F."/>
            <person name="Spieth J."/>
            <person name="Stage D.E."/>
            <person name="Stark A."/>
            <person name="Stephan W."/>
            <person name="Strausberg R.L."/>
            <person name="Strempel S."/>
            <person name="Sturgill D."/>
            <person name="Sutton G."/>
            <person name="Sutton G.G."/>
            <person name="Tao W."/>
            <person name="Teichmann S."/>
            <person name="Tobari Y.N."/>
            <person name="Tomimura Y."/>
            <person name="Tsolas J.M."/>
            <person name="Valente V.L."/>
            <person name="Venter E."/>
            <person name="Venter J.C."/>
            <person name="Vicario S."/>
            <person name="Vieira F.G."/>
            <person name="Vilella A.J."/>
            <person name="Villasante A."/>
            <person name="Walenz B."/>
            <person name="Wang J."/>
            <person name="Wasserman M."/>
            <person name="Watts T."/>
            <person name="Wilson D."/>
            <person name="Wilson R.K."/>
            <person name="Wing R.A."/>
            <person name="Wolfner M.F."/>
            <person name="Wong A."/>
            <person name="Wong G.K."/>
            <person name="Wu C.I."/>
            <person name="Wu G."/>
            <person name="Yamamoto D."/>
            <person name="Yang H.P."/>
            <person name="Yang S.P."/>
            <person name="Yorke J.A."/>
            <person name="Yoshida K."/>
            <person name="Zdobnov E."/>
            <person name="Zhang P."/>
            <person name="Zhang Y."/>
            <person name="Zimin A.V."/>
            <person name="Baldwin J."/>
            <person name="Abdouelleil A."/>
            <person name="Abdulkadir J."/>
            <person name="Abebe A."/>
            <person name="Abera B."/>
            <person name="Abreu J."/>
            <person name="Acer S.C."/>
            <person name="Aftuck L."/>
            <person name="Alexander A."/>
            <person name="An P."/>
            <person name="Anderson E."/>
            <person name="Anderson S."/>
            <person name="Arachi H."/>
            <person name="Azer M."/>
            <person name="Bachantsang P."/>
            <person name="Barry A."/>
            <person name="Bayul T."/>
            <person name="Berlin A."/>
            <person name="Bessette D."/>
            <person name="Bloom T."/>
            <person name="Blye J."/>
            <person name="Boguslavskiy L."/>
            <person name="Bonnet C."/>
            <person name="Boukhgalter B."/>
            <person name="Bourzgui I."/>
            <person name="Brown A."/>
            <person name="Cahill P."/>
            <person name="Channer S."/>
            <person name="Cheshatsang Y."/>
            <person name="Chuda L."/>
            <person name="Citroen M."/>
            <person name="Collymore A."/>
            <person name="Cooke P."/>
            <person name="Costello M."/>
            <person name="D'Aco K."/>
            <person name="Daza R."/>
            <person name="De Haan G."/>
            <person name="DeGray S."/>
            <person name="DeMaso C."/>
            <person name="Dhargay N."/>
            <person name="Dooley K."/>
            <person name="Dooley E."/>
            <person name="Doricent M."/>
            <person name="Dorje P."/>
            <person name="Dorjee K."/>
            <person name="Dupes A."/>
            <person name="Elong R."/>
            <person name="Falk J."/>
            <person name="Farina A."/>
            <person name="Faro S."/>
            <person name="Ferguson D."/>
            <person name="Fisher S."/>
            <person name="Foley C.D."/>
            <person name="Franke A."/>
            <person name="Friedrich D."/>
            <person name="Gadbois L."/>
            <person name="Gearin G."/>
            <person name="Gearin C.R."/>
            <person name="Giannoukos G."/>
            <person name="Goode T."/>
            <person name="Graham J."/>
            <person name="Grandbois E."/>
            <person name="Grewal S."/>
            <person name="Gyaltsen K."/>
            <person name="Hafez N."/>
            <person name="Hagos B."/>
            <person name="Hall J."/>
            <person name="Henson C."/>
            <person name="Hollinger A."/>
            <person name="Honan T."/>
            <person name="Huard M.D."/>
            <person name="Hughes L."/>
            <person name="Hurhula B."/>
            <person name="Husby M.E."/>
            <person name="Kamat A."/>
            <person name="Kanga B."/>
            <person name="Kashin S."/>
            <person name="Khazanovich D."/>
            <person name="Kisner P."/>
            <person name="Lance K."/>
            <person name="Lara M."/>
            <person name="Lee W."/>
            <person name="Lennon N."/>
            <person name="Letendre F."/>
            <person name="LeVine R."/>
            <person name="Lipovsky A."/>
            <person name="Liu X."/>
            <person name="Liu J."/>
            <person name="Liu S."/>
            <person name="Lokyitsang T."/>
            <person name="Lokyitsang Y."/>
            <person name="Lubonja R."/>
            <person name="Lui A."/>
            <person name="MacDonald P."/>
            <person name="Magnisalis V."/>
            <person name="Maru K."/>
            <person name="Matthews C."/>
            <person name="McCusker W."/>
            <person name="McDonough S."/>
            <person name="Mehta T."/>
            <person name="Meldrim J."/>
            <person name="Meneus L."/>
            <person name="Mihai O."/>
            <person name="Mihalev A."/>
            <person name="Mihova T."/>
            <person name="Mittelman R."/>
            <person name="Mlenga V."/>
            <person name="Montmayeur A."/>
            <person name="Mulrain L."/>
            <person name="Navidi A."/>
            <person name="Naylor J."/>
            <person name="Negash T."/>
            <person name="Nguyen T."/>
            <person name="Nguyen N."/>
            <person name="Nicol R."/>
            <person name="Norbu C."/>
            <person name="Norbu N."/>
            <person name="Novod N."/>
            <person name="O'Neill B."/>
            <person name="Osman S."/>
            <person name="Markiewicz E."/>
            <person name="Oyono O.L."/>
            <person name="Patti C."/>
            <person name="Phunkhang P."/>
            <person name="Pierre F."/>
            <person name="Priest M."/>
            <person name="Raghuraman S."/>
            <person name="Rege F."/>
            <person name="Reyes R."/>
            <person name="Rise C."/>
            <person name="Rogov P."/>
            <person name="Ross K."/>
            <person name="Ryan E."/>
            <person name="Settipalli S."/>
            <person name="Shea T."/>
            <person name="Sherpa N."/>
            <person name="Shi L."/>
            <person name="Shih D."/>
            <person name="Sparrow T."/>
            <person name="Spaulding J."/>
            <person name="Stalker J."/>
            <person name="Stange-Thomann N."/>
            <person name="Stavropoulos S."/>
            <person name="Stone C."/>
            <person name="Strader C."/>
            <person name="Tesfaye S."/>
            <person name="Thomson T."/>
            <person name="Thoulutsang Y."/>
            <person name="Thoulutsang D."/>
            <person name="Topham K."/>
            <person name="Topping I."/>
            <person name="Tsamla T."/>
            <person name="Vassiliev H."/>
            <person name="Vo A."/>
            <person name="Wangchuk T."/>
            <person name="Wangdi T."/>
            <person name="Weiand M."/>
            <person name="Wilkinson J."/>
            <person name="Wilson A."/>
            <person name="Yadav S."/>
            <person name="Young G."/>
            <person name="Yu Q."/>
            <person name="Zembek L."/>
            <person name="Zhong D."/>
            <person name="Zimmer A."/>
            <person name="Zwirko Z."/>
            <person name="Jaffe D.B."/>
            <person name="Alvarez P."/>
            <person name="Brockman W."/>
            <person name="Butler J."/>
            <person name="Chin C."/>
            <person name="Gnerre S."/>
            <person name="Grabherr M."/>
            <person name="Kleber M."/>
            <person name="Mauceli E."/>
            <person name="MacCallum I."/>
        </authorList>
    </citation>
    <scope>NUCLEOTIDE SEQUENCE [LARGE SCALE GENOMIC DNA]</scope>
    <source>
        <strain evidence="4">Tucson 14024-0371.13</strain>
    </source>
</reference>
<dbReference type="GO" id="GO:0006325">
    <property type="term" value="P:chromatin organization"/>
    <property type="evidence" value="ECO:0007669"/>
    <property type="project" value="UniProtKB-KW"/>
</dbReference>
<comment type="subunit">
    <text evidence="1">Component of the nuclear pore complex (NPC)-associated AMEX complex (anchoring and mRNA export complex), composed of at least e(y)2 and xmas-2. Component of the SAGA transcription coactivator-HAT complexes, at least composed of Ada2b, e(y)2, Pcaf/Gcn5, Taf10 and Nipped-A/Trrap. Within the SAGA complex, e(y)2, Sgf11, and not/nonstop form an additional subcomplex of SAGA called the DUB module (deubiquitination module). Component of the THO complex, composed of at least e(y)2, HPR1, THO2, THOC5, THOC6 and THOC7. Interacts with e(y)1. Interacts with su(Hw) (via zinc fingers). Interacts with xmas-2; required for localization to the nuclear periphery. Interacts with the nuclear pore complex (NPC).</text>
</comment>
<dbReference type="STRING" id="7217.B3LYC6"/>
<dbReference type="AlphaFoldDB" id="B3LYC6"/>
<keyword evidence="1" id="KW-0811">Translocation</keyword>
<sequence length="107" mass="12128">MPNTVMTDSKETGTDANPLENVKLSNDDNIALKDLLHQRLLECGWRSNIEKMIRQTIQERGVANLTHDELAAEIVPHARALVPEFIRKEMIMRVRNALETSLPPGQK</sequence>
<comment type="similarity">
    <text evidence="1">Belongs to the ENY2 family.</text>
</comment>
<dbReference type="GO" id="GO:0071819">
    <property type="term" value="C:DUBm complex"/>
    <property type="evidence" value="ECO:0007669"/>
    <property type="project" value="UniProtKB-UniRule"/>
</dbReference>
<dbReference type="PANTHER" id="PTHR12514">
    <property type="entry name" value="ENHANCER OF YELLOW 2 TRANSCRIPTION FACTOR"/>
    <property type="match status" value="1"/>
</dbReference>
<keyword evidence="1" id="KW-0010">Activator</keyword>
<proteinExistence type="inferred from homology"/>
<dbReference type="HOGENOM" id="CLU_134052_1_3_1"/>
<dbReference type="GO" id="GO:0006406">
    <property type="term" value="P:mRNA export from nucleus"/>
    <property type="evidence" value="ECO:0007669"/>
    <property type="project" value="UniProtKB-UniRule"/>
</dbReference>
<comment type="subcellular location">
    <subcellularLocation>
        <location evidence="1">Nucleus</location>
        <location evidence="1">Nucleoplasm</location>
    </subcellularLocation>
    <subcellularLocation>
        <location evidence="1">Cytoplasm</location>
    </subcellularLocation>
</comment>
<dbReference type="InParanoid" id="B3LYC6"/>
<dbReference type="Gene3D" id="1.10.246.140">
    <property type="match status" value="1"/>
</dbReference>
<evidence type="ECO:0000256" key="2">
    <source>
        <dbReference type="SAM" id="MobiDB-lite"/>
    </source>
</evidence>
<keyword evidence="1" id="KW-0813">Transport</keyword>
<keyword evidence="1" id="KW-0963">Cytoplasm</keyword>
<dbReference type="InterPro" id="IPR038212">
    <property type="entry name" value="TF_EnY2_sf"/>
</dbReference>
<dbReference type="eggNOG" id="KOG4479">
    <property type="taxonomic scope" value="Eukaryota"/>
</dbReference>
<keyword evidence="1" id="KW-0509">mRNA transport</keyword>
<dbReference type="EMBL" id="CH902617">
    <property type="protein sequence ID" value="EDV41789.2"/>
    <property type="molecule type" value="Genomic_DNA"/>
</dbReference>
<evidence type="ECO:0000256" key="1">
    <source>
        <dbReference type="HAMAP-Rule" id="MF_03046"/>
    </source>
</evidence>
<keyword evidence="1" id="KW-0804">Transcription</keyword>
<accession>B3LYC6</accession>
<dbReference type="OrthoDB" id="6221744at2759"/>
<dbReference type="GO" id="GO:0005737">
    <property type="term" value="C:cytoplasm"/>
    <property type="evidence" value="ECO:0007669"/>
    <property type="project" value="UniProtKB-SubCell"/>
</dbReference>
<dbReference type="GO" id="GO:0070390">
    <property type="term" value="C:transcription export complex 2"/>
    <property type="evidence" value="ECO:0007669"/>
    <property type="project" value="UniProtKB-UniRule"/>
</dbReference>
<evidence type="ECO:0000313" key="4">
    <source>
        <dbReference type="Proteomes" id="UP000007801"/>
    </source>
</evidence>
<dbReference type="GO" id="GO:0005643">
    <property type="term" value="C:nuclear pore"/>
    <property type="evidence" value="ECO:0007669"/>
    <property type="project" value="UniProtKB-UniRule"/>
</dbReference>
<dbReference type="GO" id="GO:0005654">
    <property type="term" value="C:nucleoplasm"/>
    <property type="evidence" value="ECO:0007669"/>
    <property type="project" value="UniProtKB-SubCell"/>
</dbReference>
<comment type="function">
    <text evidence="1">Involved in mRNA export coupled transcription activation by association with both the AMEX and the SAGA complexes. The SAGA complex is a multiprotein complex that activates transcription by remodeling chromatin and mediating histone acetylation and deubiquitination. Within the SAGA complex, participates to a subcomplex that specifically deubiquitinates histone H2B. The SAGA complex is recruited to specific gene promoters by activators, where it is required for transcription. Required for nuclear receptor-mediated transactivation. Involved in transcription elongation by recruiting the THO complex onto nascent mRNA. The AMEX complex functions in docking export-competent ribonucleoprotein particles (mRNPs) to the nuclear entrance of the nuclear pore complex (nuclear basket). AMEX participates in mRNA export and accurate chromatin positioning in the nucleus by tethering genes to the nuclear periphery.</text>
</comment>
<dbReference type="GO" id="GO:0000124">
    <property type="term" value="C:SAGA complex"/>
    <property type="evidence" value="ECO:0007669"/>
    <property type="project" value="UniProtKB-UniRule"/>
</dbReference>
<dbReference type="GO" id="GO:0003713">
    <property type="term" value="F:transcription coactivator activity"/>
    <property type="evidence" value="ECO:0007669"/>
    <property type="project" value="UniProtKB-UniRule"/>
</dbReference>
<dbReference type="HAMAP" id="MF_03046">
    <property type="entry name" value="ENY2_Sus1"/>
    <property type="match status" value="1"/>
</dbReference>
<keyword evidence="1" id="KW-0805">Transcription regulation</keyword>